<protein>
    <submittedName>
        <fullName evidence="1">Uncharacterized protein</fullName>
    </submittedName>
</protein>
<dbReference type="EMBL" id="JAGYVZ010000051">
    <property type="protein sequence ID" value="MBS7234186.1"/>
    <property type="molecule type" value="Genomic_DNA"/>
</dbReference>
<proteinExistence type="predicted"/>
<organism evidence="1 2">
    <name type="scientific">Flavobacterium psychroterrae</name>
    <dbReference type="NCBI Taxonomy" id="2133767"/>
    <lineage>
        <taxon>Bacteria</taxon>
        <taxon>Pseudomonadati</taxon>
        <taxon>Bacteroidota</taxon>
        <taxon>Flavobacteriia</taxon>
        <taxon>Flavobacteriales</taxon>
        <taxon>Flavobacteriaceae</taxon>
        <taxon>Flavobacterium</taxon>
    </lineage>
</organism>
<sequence length="96" mass="10703">MESKVHQGQSFLDKTIEMTGSFENAFLMSLENNISITDSMQIGFDLKFSGKQFKPITDLFDDKNRCATGITKSDFAVIVPDDGIGAMIIEDTFIVR</sequence>
<dbReference type="Proteomes" id="UP000722625">
    <property type="component" value="Unassembled WGS sequence"/>
</dbReference>
<name>A0ABS5PLA2_9FLAO</name>
<gene>
    <name evidence="1" type="ORF">KHA90_24600</name>
</gene>
<evidence type="ECO:0000313" key="1">
    <source>
        <dbReference type="EMBL" id="MBS7234186.1"/>
    </source>
</evidence>
<keyword evidence="2" id="KW-1185">Reference proteome</keyword>
<evidence type="ECO:0000313" key="2">
    <source>
        <dbReference type="Proteomes" id="UP000722625"/>
    </source>
</evidence>
<accession>A0ABS5PLA2</accession>
<dbReference type="RefSeq" id="WP_213308107.1">
    <property type="nucleotide sequence ID" value="NZ_JAGYVZ010000051.1"/>
</dbReference>
<reference evidence="1 2" key="1">
    <citation type="journal article" date="2018" name="Int. J. Syst. Evol. Microbiol.">
        <title>Flavobacterium chryseum sp. nov. and Flavobacterium psychroterrae sp. nov., novel environmental bacteria isolated from Antarctica.</title>
        <authorList>
            <person name="Kralova S."/>
            <person name="Svec P."/>
            <person name="Busse H.J."/>
            <person name="Stankova E."/>
            <person name="Vaczi P."/>
            <person name="Sedlacek I."/>
        </authorList>
    </citation>
    <scope>NUCLEOTIDE SEQUENCE [LARGE SCALE GENOMIC DNA]</scope>
    <source>
        <strain evidence="1 2">CCM 8827</strain>
    </source>
</reference>
<comment type="caution">
    <text evidence="1">The sequence shown here is derived from an EMBL/GenBank/DDBJ whole genome shotgun (WGS) entry which is preliminary data.</text>
</comment>